<evidence type="ECO:0008006" key="5">
    <source>
        <dbReference type="Google" id="ProtNLM"/>
    </source>
</evidence>
<dbReference type="PROSITE" id="PS00455">
    <property type="entry name" value="AMP_BINDING"/>
    <property type="match status" value="1"/>
</dbReference>
<dbReference type="GO" id="GO:0016877">
    <property type="term" value="F:ligase activity, forming carbon-sulfur bonds"/>
    <property type="evidence" value="ECO:0007669"/>
    <property type="project" value="UniProtKB-ARBA"/>
</dbReference>
<dbReference type="Pfam" id="PF13193">
    <property type="entry name" value="AMP-binding_C"/>
    <property type="match status" value="1"/>
</dbReference>
<feature type="domain" description="AMP-binding enzyme C-terminal" evidence="2">
    <location>
        <begin position="432"/>
        <end position="508"/>
    </location>
</feature>
<dbReference type="SUPFAM" id="SSF56801">
    <property type="entry name" value="Acetyl-CoA synthetase-like"/>
    <property type="match status" value="1"/>
</dbReference>
<feature type="domain" description="AMP-dependent synthetase/ligase" evidence="1">
    <location>
        <begin position="19"/>
        <end position="374"/>
    </location>
</feature>
<dbReference type="Gene3D" id="3.40.50.12780">
    <property type="entry name" value="N-terminal domain of ligase-like"/>
    <property type="match status" value="1"/>
</dbReference>
<dbReference type="Proteomes" id="UP000019024">
    <property type="component" value="Plasmid unnamed2"/>
</dbReference>
<dbReference type="Pfam" id="PF00501">
    <property type="entry name" value="AMP-binding"/>
    <property type="match status" value="1"/>
</dbReference>
<gene>
    <name evidence="3" type="ORF">HALLA_02095</name>
</gene>
<sequence length="518" mass="58058">MHHTSTVEVPKIKDLSRIAAKNNADKTAFGNGINGRTMTWREFDDTSKRVANAFGDHIGQGDRVALLCENSLEHATLWNGALKAGAIVSNLHTRASPNTLQHCIDTLSPRALVVDEETSDLFQSRVRDKISTDLDVIVNTGDAQARHEQSFDSFNEGHEATEPDVRVREDDIATVMWTSGTTGRPKGWCHTNRGLYFRATALVDILEVDRPARQPHVFTPSFAAWYSAMLPALVAGATTHFLNAWDPEEYLQMIDEHDMTTAMLVPTMWREILNLDSFDEYDIDSLQAITSAGEVLDATTLKRLRGDVCDVVKNCYAATEAFATVMTNDELEESRVESVGKPIPGVQIRIVDQDGDYTDVKPNGESGEIAVRAPDCPVWAWKRTAKTERVFEDGWWYTGDVGYRDDEGFIYLEGRADFRIKSKGIKVYPSPIEERLNAHSGVNESAIVGVTDEEYGEMVTAYVYPDDPDLTAEELDEWCLESDEVARMERPREYYFVDEPLPRTSTGKLDRRSAKDLA</sequence>
<dbReference type="InterPro" id="IPR042099">
    <property type="entry name" value="ANL_N_sf"/>
</dbReference>
<evidence type="ECO:0000313" key="3">
    <source>
        <dbReference type="EMBL" id="AHG02121.1"/>
    </source>
</evidence>
<keyword evidence="4" id="KW-1185">Reference proteome</keyword>
<protein>
    <recommendedName>
        <fullName evidence="5">Long-chain fatty acid--CoA ligase</fullName>
    </recommendedName>
</protein>
<dbReference type="InterPro" id="IPR050237">
    <property type="entry name" value="ATP-dep_AMP-bd_enzyme"/>
</dbReference>
<dbReference type="PANTHER" id="PTHR43767">
    <property type="entry name" value="LONG-CHAIN-FATTY-ACID--COA LIGASE"/>
    <property type="match status" value="1"/>
</dbReference>
<dbReference type="InterPro" id="IPR025110">
    <property type="entry name" value="AMP-bd_C"/>
</dbReference>
<dbReference type="eggNOG" id="arCOG00856">
    <property type="taxonomic scope" value="Archaea"/>
</dbReference>
<dbReference type="GeneID" id="25147462"/>
<dbReference type="KEGG" id="hlr:HALLA_02095"/>
<organism evidence="3 4">
    <name type="scientific">Halostagnicola larsenii XH-48</name>
    <dbReference type="NCBI Taxonomy" id="797299"/>
    <lineage>
        <taxon>Archaea</taxon>
        <taxon>Methanobacteriati</taxon>
        <taxon>Methanobacteriota</taxon>
        <taxon>Stenosarchaea group</taxon>
        <taxon>Halobacteria</taxon>
        <taxon>Halobacteriales</taxon>
        <taxon>Natrialbaceae</taxon>
        <taxon>Halostagnicola</taxon>
    </lineage>
</organism>
<accession>W0JU45</accession>
<dbReference type="InterPro" id="IPR020845">
    <property type="entry name" value="AMP-binding_CS"/>
</dbReference>
<evidence type="ECO:0000259" key="1">
    <source>
        <dbReference type="Pfam" id="PF00501"/>
    </source>
</evidence>
<dbReference type="OrthoDB" id="193284at2157"/>
<evidence type="ECO:0000259" key="2">
    <source>
        <dbReference type="Pfam" id="PF13193"/>
    </source>
</evidence>
<proteinExistence type="predicted"/>
<dbReference type="AlphaFoldDB" id="W0JU45"/>
<dbReference type="PANTHER" id="PTHR43767:SF10">
    <property type="entry name" value="SURFACTIN SYNTHASE SUBUNIT 1"/>
    <property type="match status" value="1"/>
</dbReference>
<evidence type="ECO:0000313" key="4">
    <source>
        <dbReference type="Proteomes" id="UP000019024"/>
    </source>
</evidence>
<dbReference type="InterPro" id="IPR000873">
    <property type="entry name" value="AMP-dep_synth/lig_dom"/>
</dbReference>
<dbReference type="RefSeq" id="WP_049954902.1">
    <property type="nucleotide sequence ID" value="NZ_CP007057.1"/>
</dbReference>
<name>W0JU45_9EURY</name>
<dbReference type="Gene3D" id="3.30.300.30">
    <property type="match status" value="1"/>
</dbReference>
<dbReference type="InterPro" id="IPR045851">
    <property type="entry name" value="AMP-bd_C_sf"/>
</dbReference>
<keyword evidence="3" id="KW-0614">Plasmid</keyword>
<dbReference type="EMBL" id="CP007057">
    <property type="protein sequence ID" value="AHG02121.1"/>
    <property type="molecule type" value="Genomic_DNA"/>
</dbReference>
<dbReference type="HOGENOM" id="CLU_000022_59_7_2"/>
<reference evidence="3 4" key="1">
    <citation type="submission" date="2014-01" db="EMBL/GenBank/DDBJ databases">
        <authorList>
            <consortium name="DOE Joint Genome Institute"/>
            <person name="Anderson I."/>
            <person name="Huntemann M."/>
            <person name="Han J."/>
            <person name="Chen A."/>
            <person name="Kyrpides N."/>
            <person name="Mavromatis K."/>
            <person name="Markowitz V."/>
            <person name="Palaniappan K."/>
            <person name="Ivanova N."/>
            <person name="Schaumberg A."/>
            <person name="Pati A."/>
            <person name="Liolios K."/>
            <person name="Nordberg H.P."/>
            <person name="Cantor M.N."/>
            <person name="Hua S.X."/>
            <person name="Woyke T."/>
        </authorList>
    </citation>
    <scope>NUCLEOTIDE SEQUENCE [LARGE SCALE GENOMIC DNA]</scope>
    <source>
        <strain evidence="3 4">XH-48</strain>
        <plasmid evidence="4">2</plasmid>
    </source>
</reference>
<geneLocation type="plasmid" evidence="3">
    <name>unnamed</name>
</geneLocation>